<accession>A0A0F9YDT9</accession>
<gene>
    <name evidence="2" type="ORF">LCGC14_0029110</name>
</gene>
<evidence type="ECO:0000313" key="2">
    <source>
        <dbReference type="EMBL" id="KKO10372.1"/>
    </source>
</evidence>
<dbReference type="AlphaFoldDB" id="A0A0F9YDT9"/>
<keyword evidence="1" id="KW-1133">Transmembrane helix</keyword>
<proteinExistence type="predicted"/>
<comment type="caution">
    <text evidence="2">The sequence shown here is derived from an EMBL/GenBank/DDBJ whole genome shotgun (WGS) entry which is preliminary data.</text>
</comment>
<dbReference type="NCBIfam" id="NF047767">
    <property type="entry name" value="LBF_2804_fam"/>
    <property type="match status" value="1"/>
</dbReference>
<sequence>MSLTRPDKEYAPSPGLAQRWANRYIRRYFRRHPALDSPDPQALKRTRRWIIAWAAVAGIISGTLIGGAEWWMRAFATDNWEAMSFREQLPYWAGYMAVAGVVTALEIGFLYWNALRGVASITRLAGLKYGQQQPLEPDIQLTVHGVSRAALEYPSPGSLIYGVDPHAYLRGWKLTFRALLYRLKISLSSFILRLLLRRLLGRLTLRGFLPVLTGPLYAVWNAWIAARITQEAYLQARGPTLVKHLMETLAESDEHTRQLVAQGVGELIMRNQHPHPNLVLLLARLLNSLPDKPPAIEIDWPTALQNYAQLNDPPRKTLLSALTQAALLSGTYRGSRKRFLKEVFATCQTPLLHEDIKAQQQRLLSGQMP</sequence>
<keyword evidence="1" id="KW-0472">Membrane</keyword>
<keyword evidence="1" id="KW-0812">Transmembrane</keyword>
<feature type="transmembrane region" description="Helical" evidence="1">
    <location>
        <begin position="50"/>
        <end position="72"/>
    </location>
</feature>
<evidence type="ECO:0000256" key="1">
    <source>
        <dbReference type="SAM" id="Phobius"/>
    </source>
</evidence>
<feature type="transmembrane region" description="Helical" evidence="1">
    <location>
        <begin position="208"/>
        <end position="226"/>
    </location>
</feature>
<name>A0A0F9YDT9_9ZZZZ</name>
<protein>
    <submittedName>
        <fullName evidence="2">Uncharacterized protein</fullName>
    </submittedName>
</protein>
<dbReference type="EMBL" id="LAZR01000005">
    <property type="protein sequence ID" value="KKO10372.1"/>
    <property type="molecule type" value="Genomic_DNA"/>
</dbReference>
<organism evidence="2">
    <name type="scientific">marine sediment metagenome</name>
    <dbReference type="NCBI Taxonomy" id="412755"/>
    <lineage>
        <taxon>unclassified sequences</taxon>
        <taxon>metagenomes</taxon>
        <taxon>ecological metagenomes</taxon>
    </lineage>
</organism>
<feature type="transmembrane region" description="Helical" evidence="1">
    <location>
        <begin position="92"/>
        <end position="114"/>
    </location>
</feature>
<reference evidence="2" key="1">
    <citation type="journal article" date="2015" name="Nature">
        <title>Complex archaea that bridge the gap between prokaryotes and eukaryotes.</title>
        <authorList>
            <person name="Spang A."/>
            <person name="Saw J.H."/>
            <person name="Jorgensen S.L."/>
            <person name="Zaremba-Niedzwiedzka K."/>
            <person name="Martijn J."/>
            <person name="Lind A.E."/>
            <person name="van Eijk R."/>
            <person name="Schleper C."/>
            <person name="Guy L."/>
            <person name="Ettema T.J."/>
        </authorList>
    </citation>
    <scope>NUCLEOTIDE SEQUENCE</scope>
</reference>